<reference evidence="1" key="1">
    <citation type="journal article" date="2015" name="Nature">
        <title>Complex archaea that bridge the gap between prokaryotes and eukaryotes.</title>
        <authorList>
            <person name="Spang A."/>
            <person name="Saw J.H."/>
            <person name="Jorgensen S.L."/>
            <person name="Zaremba-Niedzwiedzka K."/>
            <person name="Martijn J."/>
            <person name="Lind A.E."/>
            <person name="van Eijk R."/>
            <person name="Schleper C."/>
            <person name="Guy L."/>
            <person name="Ettema T.J."/>
        </authorList>
    </citation>
    <scope>NUCLEOTIDE SEQUENCE</scope>
</reference>
<proteinExistence type="predicted"/>
<sequence length="127" mass="14551">MISSSVKIRRVVRCGICRVEIRDRALIYQAGINFGIVCIRCYKQFSTEDIELMANMFIAYGGYFGMQKESRISTRNILEKLTTGLGKQGDDVNFEQVNIQVFHKALLHGIAPKHYTHELELFLSHPI</sequence>
<protein>
    <submittedName>
        <fullName evidence="1">Uncharacterized protein</fullName>
    </submittedName>
</protein>
<accession>A0A0F9L140</accession>
<gene>
    <name evidence="1" type="ORF">LCGC14_1259580</name>
</gene>
<dbReference type="EMBL" id="LAZR01006968">
    <property type="protein sequence ID" value="KKM88354.1"/>
    <property type="molecule type" value="Genomic_DNA"/>
</dbReference>
<dbReference type="AlphaFoldDB" id="A0A0F9L140"/>
<evidence type="ECO:0000313" key="1">
    <source>
        <dbReference type="EMBL" id="KKM88354.1"/>
    </source>
</evidence>
<comment type="caution">
    <text evidence="1">The sequence shown here is derived from an EMBL/GenBank/DDBJ whole genome shotgun (WGS) entry which is preliminary data.</text>
</comment>
<organism evidence="1">
    <name type="scientific">marine sediment metagenome</name>
    <dbReference type="NCBI Taxonomy" id="412755"/>
    <lineage>
        <taxon>unclassified sequences</taxon>
        <taxon>metagenomes</taxon>
        <taxon>ecological metagenomes</taxon>
    </lineage>
</organism>
<name>A0A0F9L140_9ZZZZ</name>